<dbReference type="Gene3D" id="3.10.450.50">
    <property type="match status" value="1"/>
</dbReference>
<dbReference type="InterPro" id="IPR032710">
    <property type="entry name" value="NTF2-like_dom_sf"/>
</dbReference>
<feature type="domain" description="DUF4440" evidence="2">
    <location>
        <begin position="41"/>
        <end position="150"/>
    </location>
</feature>
<dbReference type="AlphaFoldDB" id="A0AAU7ZQT0"/>
<dbReference type="InterPro" id="IPR027843">
    <property type="entry name" value="DUF4440"/>
</dbReference>
<reference evidence="3" key="1">
    <citation type="submission" date="2023-08" db="EMBL/GenBank/DDBJ databases">
        <authorList>
            <person name="Messyasz A."/>
            <person name="Mannisto M.K."/>
            <person name="Kerkhof L.J."/>
            <person name="Haggblom M."/>
        </authorList>
    </citation>
    <scope>NUCLEOTIDE SEQUENCE</scope>
    <source>
        <strain evidence="3">X5P6</strain>
    </source>
</reference>
<gene>
    <name evidence="3" type="ORF">RBB77_00120</name>
</gene>
<reference evidence="3" key="2">
    <citation type="journal article" date="2024" name="Environ. Microbiol.">
        <title>Genome analysis and description of Tunturibacter gen. nov. expands the diversity of Terriglobia in tundra soils.</title>
        <authorList>
            <person name="Messyasz A."/>
            <person name="Mannisto M.K."/>
            <person name="Kerkhof L.J."/>
            <person name="Haggblom M.M."/>
        </authorList>
    </citation>
    <scope>NUCLEOTIDE SEQUENCE</scope>
    <source>
        <strain evidence="3">X5P6</strain>
    </source>
</reference>
<feature type="chain" id="PRO_5043873960" evidence="1">
    <location>
        <begin position="25"/>
        <end position="162"/>
    </location>
</feature>
<evidence type="ECO:0000313" key="3">
    <source>
        <dbReference type="EMBL" id="XCB33319.1"/>
    </source>
</evidence>
<accession>A0AAU7ZQT0</accession>
<keyword evidence="1" id="KW-0732">Signal</keyword>
<dbReference type="RefSeq" id="WP_353064157.1">
    <property type="nucleotide sequence ID" value="NZ_CP132942.1"/>
</dbReference>
<dbReference type="Pfam" id="PF14534">
    <property type="entry name" value="DUF4440"/>
    <property type="match status" value="1"/>
</dbReference>
<dbReference type="SUPFAM" id="SSF54427">
    <property type="entry name" value="NTF2-like"/>
    <property type="match status" value="1"/>
</dbReference>
<dbReference type="KEGG" id="tpsc:RBB77_00120"/>
<name>A0AAU7ZQT0_9BACT</name>
<organism evidence="3">
    <name type="scientific">Tunturiibacter psychrotolerans</name>
    <dbReference type="NCBI Taxonomy" id="3069686"/>
    <lineage>
        <taxon>Bacteria</taxon>
        <taxon>Pseudomonadati</taxon>
        <taxon>Acidobacteriota</taxon>
        <taxon>Terriglobia</taxon>
        <taxon>Terriglobales</taxon>
        <taxon>Acidobacteriaceae</taxon>
        <taxon>Tunturiibacter</taxon>
    </lineage>
</organism>
<sequence length="162" mass="17951">MRKFSVLLMVVVLSGVCARGRAQAVPALGDIKSQEELTKAITTLDKELFDAYNNCDIDKLGTLVVDDLEFYHDKTGLAVGRQVFLDAIKNNICGKVTRKLVDGSLEVYPLKGYGAVELGVHRFYHPGMPGNVGEAKFITLWQYKDGAWKVSRVISYDHEAAK</sequence>
<evidence type="ECO:0000256" key="1">
    <source>
        <dbReference type="SAM" id="SignalP"/>
    </source>
</evidence>
<feature type="signal peptide" evidence="1">
    <location>
        <begin position="1"/>
        <end position="24"/>
    </location>
</feature>
<dbReference type="EMBL" id="CP132942">
    <property type="protein sequence ID" value="XCB33319.1"/>
    <property type="molecule type" value="Genomic_DNA"/>
</dbReference>
<proteinExistence type="predicted"/>
<protein>
    <submittedName>
        <fullName evidence="3">Nuclear transport factor 2 family protein</fullName>
    </submittedName>
</protein>
<evidence type="ECO:0000259" key="2">
    <source>
        <dbReference type="Pfam" id="PF14534"/>
    </source>
</evidence>